<gene>
    <name evidence="1" type="ORF">EL26_16130</name>
</gene>
<name>A0A074LMG0_9BACL</name>
<keyword evidence="2" id="KW-1185">Reference proteome</keyword>
<reference evidence="1 2" key="1">
    <citation type="journal article" date="2013" name="Int. J. Syst. Evol. Microbiol.">
        <title>Tumebacillus flagellatus sp. nov., an alpha-amylase/pullulanase-producing bacterium isolated from cassava wastewater.</title>
        <authorList>
            <person name="Wang Q."/>
            <person name="Xie N."/>
            <person name="Qin Y."/>
            <person name="Shen N."/>
            <person name="Zhu J."/>
            <person name="Mi H."/>
            <person name="Huang R."/>
        </authorList>
    </citation>
    <scope>NUCLEOTIDE SEQUENCE [LARGE SCALE GENOMIC DNA]</scope>
    <source>
        <strain evidence="1 2">GST4</strain>
    </source>
</reference>
<organism evidence="1 2">
    <name type="scientific">Tumebacillus flagellatus</name>
    <dbReference type="NCBI Taxonomy" id="1157490"/>
    <lineage>
        <taxon>Bacteria</taxon>
        <taxon>Bacillati</taxon>
        <taxon>Bacillota</taxon>
        <taxon>Bacilli</taxon>
        <taxon>Bacillales</taxon>
        <taxon>Alicyclobacillaceae</taxon>
        <taxon>Tumebacillus</taxon>
    </lineage>
</organism>
<dbReference type="AlphaFoldDB" id="A0A074LMG0"/>
<sequence length="120" mass="12822">MWKAWKSLLSTLQQSIDITTAVLLLTGQLTVRSIIFSIGSEFRLSVTGPILGGPRAVPVVQSPGIAFGIDATDVFLALLLILEQIQVIGLFIQTGRLSLLIGGPVFGSRRIVPNVPGQKN</sequence>
<dbReference type="RefSeq" id="WP_038090814.1">
    <property type="nucleotide sequence ID" value="NZ_JMIR01000024.1"/>
</dbReference>
<dbReference type="STRING" id="1157490.EL26_16130"/>
<dbReference type="OrthoDB" id="2382365at2"/>
<evidence type="ECO:0000313" key="1">
    <source>
        <dbReference type="EMBL" id="KEO82309.1"/>
    </source>
</evidence>
<comment type="caution">
    <text evidence="1">The sequence shown here is derived from an EMBL/GenBank/DDBJ whole genome shotgun (WGS) entry which is preliminary data.</text>
</comment>
<evidence type="ECO:0000313" key="2">
    <source>
        <dbReference type="Proteomes" id="UP000027931"/>
    </source>
</evidence>
<protein>
    <submittedName>
        <fullName evidence="1">Uncharacterized protein</fullName>
    </submittedName>
</protein>
<proteinExistence type="predicted"/>
<dbReference type="EMBL" id="JMIR01000024">
    <property type="protein sequence ID" value="KEO82309.1"/>
    <property type="molecule type" value="Genomic_DNA"/>
</dbReference>
<dbReference type="Proteomes" id="UP000027931">
    <property type="component" value="Unassembled WGS sequence"/>
</dbReference>
<dbReference type="eggNOG" id="ENOG50333MX">
    <property type="taxonomic scope" value="Bacteria"/>
</dbReference>
<accession>A0A074LMG0</accession>